<comment type="caution">
    <text evidence="1">The sequence shown here is derived from an EMBL/GenBank/DDBJ whole genome shotgun (WGS) entry which is preliminary data.</text>
</comment>
<accession>A0ABD4E3D7</accession>
<dbReference type="Gene3D" id="3.90.1340.10">
    <property type="entry name" value="Phage tail collar domain"/>
    <property type="match status" value="1"/>
</dbReference>
<dbReference type="Proteomes" id="UP000057910">
    <property type="component" value="Unassembled WGS sequence"/>
</dbReference>
<evidence type="ECO:0000313" key="1">
    <source>
        <dbReference type="EMBL" id="KVN83419.1"/>
    </source>
</evidence>
<organism evidence="1 2">
    <name type="scientific">Burkholderia ubonensis</name>
    <dbReference type="NCBI Taxonomy" id="101571"/>
    <lineage>
        <taxon>Bacteria</taxon>
        <taxon>Pseudomonadati</taxon>
        <taxon>Pseudomonadota</taxon>
        <taxon>Betaproteobacteria</taxon>
        <taxon>Burkholderiales</taxon>
        <taxon>Burkholderiaceae</taxon>
        <taxon>Burkholderia</taxon>
        <taxon>Burkholderia cepacia complex</taxon>
    </lineage>
</organism>
<sequence length="504" mass="52150">MTLSLNPKITKAGLGLLPQNNGTGLAVAITHIALGTSLYTLDESVRDFVMLKNEVARYAVTSGAKTSPTSIQLGTTITDIDIGGRSPNGKYIGEIGFFSGNTLFAVWSRADSPLFIKSANFDVPFAYTLDVTVLPSESVTVTLTTDPAGMAAMLNQHEAKSDPHPQYATDSDVAALAGVVATKQPMIGFTPVQQGGGIGQGSNKVFIGWAADASGVKVTIDKTDMGRIAFLNSPAFTGAPTVPTPAPLDSSQQIANTAFVTSAISSALVGSIVWEPRTSARAGYLKLNGALLSRAAFPALWAYAQGSGALVSDAAWNANSWGCFSTGDGSTTFRIPELRGEHLRSWDDGRGADSGRAIGTFQASQNIFHAHGASASAVGDHSHSAWTDSQGWHGHHGWTAGAGSHNHNNGGYTRLLRPPYGGSLTGSDYTGSGSEQAVGPGDSQDIVPVGDHGHEFNTEGAGAHGHNVGIGGAGNHSHAITVNGDGGNEARGRNVALLAMIRYL</sequence>
<gene>
    <name evidence="1" type="ORF">WJ68_16010</name>
</gene>
<dbReference type="AlphaFoldDB" id="A0ABD4E3D7"/>
<evidence type="ECO:0000313" key="2">
    <source>
        <dbReference type="Proteomes" id="UP000057910"/>
    </source>
</evidence>
<reference evidence="1 2" key="1">
    <citation type="submission" date="2015-11" db="EMBL/GenBank/DDBJ databases">
        <title>Expanding the genomic diversity of Burkholderia species for the development of highly accurate diagnostics.</title>
        <authorList>
            <person name="Sahl J."/>
            <person name="Keim P."/>
            <person name="Wagner D."/>
        </authorList>
    </citation>
    <scope>NUCLEOTIDE SEQUENCE [LARGE SCALE GENOMIC DNA]</scope>
    <source>
        <strain evidence="1 2">MSMB1585WGS</strain>
    </source>
</reference>
<dbReference type="SUPFAM" id="SSF88874">
    <property type="entry name" value="Receptor-binding domain of short tail fibre protein gp12"/>
    <property type="match status" value="1"/>
</dbReference>
<dbReference type="RefSeq" id="WP_060040230.1">
    <property type="nucleotide sequence ID" value="NZ_LPAD01000071.1"/>
</dbReference>
<protein>
    <recommendedName>
        <fullName evidence="3">Phage tail protein</fullName>
    </recommendedName>
</protein>
<proteinExistence type="predicted"/>
<dbReference type="InterPro" id="IPR037053">
    <property type="entry name" value="Phage_tail_collar_dom_sf"/>
</dbReference>
<evidence type="ECO:0008006" key="3">
    <source>
        <dbReference type="Google" id="ProtNLM"/>
    </source>
</evidence>
<name>A0ABD4E3D7_9BURK</name>
<dbReference type="EMBL" id="LPAD01000071">
    <property type="protein sequence ID" value="KVN83419.1"/>
    <property type="molecule type" value="Genomic_DNA"/>
</dbReference>